<evidence type="ECO:0000313" key="2">
    <source>
        <dbReference type="Proteomes" id="UP001229421"/>
    </source>
</evidence>
<organism evidence="1 2">
    <name type="scientific">Tagetes erecta</name>
    <name type="common">African marigold</name>
    <dbReference type="NCBI Taxonomy" id="13708"/>
    <lineage>
        <taxon>Eukaryota</taxon>
        <taxon>Viridiplantae</taxon>
        <taxon>Streptophyta</taxon>
        <taxon>Embryophyta</taxon>
        <taxon>Tracheophyta</taxon>
        <taxon>Spermatophyta</taxon>
        <taxon>Magnoliopsida</taxon>
        <taxon>eudicotyledons</taxon>
        <taxon>Gunneridae</taxon>
        <taxon>Pentapetalae</taxon>
        <taxon>asterids</taxon>
        <taxon>campanulids</taxon>
        <taxon>Asterales</taxon>
        <taxon>Asteraceae</taxon>
        <taxon>Asteroideae</taxon>
        <taxon>Heliantheae alliance</taxon>
        <taxon>Tageteae</taxon>
        <taxon>Tagetes</taxon>
    </lineage>
</organism>
<reference evidence="1" key="1">
    <citation type="journal article" date="2023" name="bioRxiv">
        <title>Improved chromosome-level genome assembly for marigold (Tagetes erecta).</title>
        <authorList>
            <person name="Jiang F."/>
            <person name="Yuan L."/>
            <person name="Wang S."/>
            <person name="Wang H."/>
            <person name="Xu D."/>
            <person name="Wang A."/>
            <person name="Fan W."/>
        </authorList>
    </citation>
    <scope>NUCLEOTIDE SEQUENCE</scope>
    <source>
        <strain evidence="1">WSJ</strain>
        <tissue evidence="1">Leaf</tissue>
    </source>
</reference>
<keyword evidence="2" id="KW-1185">Reference proteome</keyword>
<proteinExistence type="predicted"/>
<evidence type="ECO:0000313" key="1">
    <source>
        <dbReference type="EMBL" id="KAK1417769.1"/>
    </source>
</evidence>
<dbReference type="AlphaFoldDB" id="A0AAD8NQJ3"/>
<sequence>MESIYEIVGLSIACSWTHEKSLRIVVQHKYFQVLDPPTPLHSLVATAPMPKNIKKNSQPADLYRLIEEMKYVKDVEKSDVDDRDLRNQQDCKK</sequence>
<accession>A0AAD8NQJ3</accession>
<protein>
    <submittedName>
        <fullName evidence="1">Uncharacterized protein</fullName>
    </submittedName>
</protein>
<name>A0AAD8NQJ3_TARER</name>
<gene>
    <name evidence="1" type="ORF">QVD17_26903</name>
</gene>
<dbReference type="Proteomes" id="UP001229421">
    <property type="component" value="Unassembled WGS sequence"/>
</dbReference>
<comment type="caution">
    <text evidence="1">The sequence shown here is derived from an EMBL/GenBank/DDBJ whole genome shotgun (WGS) entry which is preliminary data.</text>
</comment>
<dbReference type="EMBL" id="JAUHHV010000007">
    <property type="protein sequence ID" value="KAK1417769.1"/>
    <property type="molecule type" value="Genomic_DNA"/>
</dbReference>